<comment type="caution">
    <text evidence="1">The sequence shown here is derived from an EMBL/GenBank/DDBJ whole genome shotgun (WGS) entry which is preliminary data.</text>
</comment>
<protein>
    <submittedName>
        <fullName evidence="1">Uncharacterized protein</fullName>
    </submittedName>
</protein>
<organism evidence="1 2">
    <name type="scientific">Bauhinia variegata</name>
    <name type="common">Purple orchid tree</name>
    <name type="synonym">Phanera variegata</name>
    <dbReference type="NCBI Taxonomy" id="167791"/>
    <lineage>
        <taxon>Eukaryota</taxon>
        <taxon>Viridiplantae</taxon>
        <taxon>Streptophyta</taxon>
        <taxon>Embryophyta</taxon>
        <taxon>Tracheophyta</taxon>
        <taxon>Spermatophyta</taxon>
        <taxon>Magnoliopsida</taxon>
        <taxon>eudicotyledons</taxon>
        <taxon>Gunneridae</taxon>
        <taxon>Pentapetalae</taxon>
        <taxon>rosids</taxon>
        <taxon>fabids</taxon>
        <taxon>Fabales</taxon>
        <taxon>Fabaceae</taxon>
        <taxon>Cercidoideae</taxon>
        <taxon>Cercideae</taxon>
        <taxon>Bauhiniinae</taxon>
        <taxon>Bauhinia</taxon>
    </lineage>
</organism>
<gene>
    <name evidence="1" type="ORF">L6164_033413</name>
</gene>
<evidence type="ECO:0000313" key="1">
    <source>
        <dbReference type="EMBL" id="KAI4299993.1"/>
    </source>
</evidence>
<sequence length="109" mass="12475">MSKKFWRDSQCQGLNWSTHQCLSCHLNSSAPSTNSNLYRSIVGSLQFLALTRPDVAFSINRLTQYLQALTHDHLQAVKRVLRYLKSTIHYGILIKPTSSLSLKEFYDAD</sequence>
<proteinExistence type="predicted"/>
<dbReference type="EMBL" id="CM039438">
    <property type="protein sequence ID" value="KAI4299993.1"/>
    <property type="molecule type" value="Genomic_DNA"/>
</dbReference>
<keyword evidence="2" id="KW-1185">Reference proteome</keyword>
<dbReference type="Proteomes" id="UP000828941">
    <property type="component" value="Chromosome 13"/>
</dbReference>
<reference evidence="1 2" key="1">
    <citation type="journal article" date="2022" name="DNA Res.">
        <title>Chromosomal-level genome assembly of the orchid tree Bauhinia variegata (Leguminosae; Cercidoideae) supports the allotetraploid origin hypothesis of Bauhinia.</title>
        <authorList>
            <person name="Zhong Y."/>
            <person name="Chen Y."/>
            <person name="Zheng D."/>
            <person name="Pang J."/>
            <person name="Liu Y."/>
            <person name="Luo S."/>
            <person name="Meng S."/>
            <person name="Qian L."/>
            <person name="Wei D."/>
            <person name="Dai S."/>
            <person name="Zhou R."/>
        </authorList>
    </citation>
    <scope>NUCLEOTIDE SEQUENCE [LARGE SCALE GENOMIC DNA]</scope>
    <source>
        <strain evidence="1">BV-YZ2020</strain>
    </source>
</reference>
<name>A0ACB9KRR9_BAUVA</name>
<evidence type="ECO:0000313" key="2">
    <source>
        <dbReference type="Proteomes" id="UP000828941"/>
    </source>
</evidence>
<accession>A0ACB9KRR9</accession>